<accession>A0A3M7PHP7</accession>
<reference evidence="2 3" key="1">
    <citation type="journal article" date="2018" name="Sci. Rep.">
        <title>Genomic signatures of local adaptation to the degree of environmental predictability in rotifers.</title>
        <authorList>
            <person name="Franch-Gras L."/>
            <person name="Hahn C."/>
            <person name="Garcia-Roger E.M."/>
            <person name="Carmona M.J."/>
            <person name="Serra M."/>
            <person name="Gomez A."/>
        </authorList>
    </citation>
    <scope>NUCLEOTIDE SEQUENCE [LARGE SCALE GENOMIC DNA]</scope>
    <source>
        <strain evidence="2">HYR1</strain>
    </source>
</reference>
<dbReference type="OrthoDB" id="552574at2759"/>
<dbReference type="PANTHER" id="PTHR21623">
    <property type="entry name" value="SPERIOLIN-BINDING FACTOR"/>
    <property type="match status" value="1"/>
</dbReference>
<dbReference type="STRING" id="10195.A0A3M7PHP7"/>
<feature type="coiled-coil region" evidence="1">
    <location>
        <begin position="280"/>
        <end position="439"/>
    </location>
</feature>
<dbReference type="AlphaFoldDB" id="A0A3M7PHP7"/>
<proteinExistence type="predicted"/>
<comment type="caution">
    <text evidence="2">The sequence shown here is derived from an EMBL/GenBank/DDBJ whole genome shotgun (WGS) entry which is preliminary data.</text>
</comment>
<dbReference type="InterPro" id="IPR039889">
    <property type="entry name" value="CCD33"/>
</dbReference>
<keyword evidence="1" id="KW-0175">Coiled coil</keyword>
<evidence type="ECO:0000313" key="3">
    <source>
        <dbReference type="Proteomes" id="UP000276133"/>
    </source>
</evidence>
<dbReference type="GO" id="GO:0005777">
    <property type="term" value="C:peroxisome"/>
    <property type="evidence" value="ECO:0007669"/>
    <property type="project" value="TreeGrafter"/>
</dbReference>
<keyword evidence="3" id="KW-1185">Reference proteome</keyword>
<evidence type="ECO:0000313" key="2">
    <source>
        <dbReference type="EMBL" id="RMZ98244.1"/>
    </source>
</evidence>
<protein>
    <submittedName>
        <fullName evidence="2">Coiled-coil domain-containing 33-like</fullName>
    </submittedName>
</protein>
<sequence>MYHHKTDYFRIISLNWVTLATRASSIPIWNHSFMFASKEEKDAMFNEKLDAAIVIEFFAFINKMWSIKNLLGWCKIKLDQRCGDQLQEDKTMAGLRTEDMLIETDGSLVGQASKHLTAEVVLRMVPEKCPRKTLNSQTLASLPILDSYYYEDDIKKNIEPVYLQPKFKNKTRSPEPIKVNRTPRVVHSPRPNEIIPKVVHSERQNELISTPRQNGNFLNYLKTNVTDFSNVKIRDPDRLLLFQRDDFSEIPIDYRYAFLSYQQPNSTDMEGWVSYYSNLINAYKALVKKMNEDIVLYRQQLRNLELSNNQLSSKMNNFEDKKQALLKLAEINETDKTKLNQSFIELKTRIAIKTNENVVLKDQIDRQRRELERRKDAENEMKKMILAQSSLNNELDLMRQRLSRAYGLEDTVRRQEIVIEKLEAYVKRLNRQRRAEARSSNYFNINNDDFSLEI</sequence>
<dbReference type="EMBL" id="REGN01010890">
    <property type="protein sequence ID" value="RMZ98244.1"/>
    <property type="molecule type" value="Genomic_DNA"/>
</dbReference>
<gene>
    <name evidence="2" type="ORF">BpHYR1_051114</name>
</gene>
<dbReference type="Proteomes" id="UP000276133">
    <property type="component" value="Unassembled WGS sequence"/>
</dbReference>
<organism evidence="2 3">
    <name type="scientific">Brachionus plicatilis</name>
    <name type="common">Marine rotifer</name>
    <name type="synonym">Brachionus muelleri</name>
    <dbReference type="NCBI Taxonomy" id="10195"/>
    <lineage>
        <taxon>Eukaryota</taxon>
        <taxon>Metazoa</taxon>
        <taxon>Spiralia</taxon>
        <taxon>Gnathifera</taxon>
        <taxon>Rotifera</taxon>
        <taxon>Eurotatoria</taxon>
        <taxon>Monogononta</taxon>
        <taxon>Pseudotrocha</taxon>
        <taxon>Ploima</taxon>
        <taxon>Brachionidae</taxon>
        <taxon>Brachionus</taxon>
    </lineage>
</organism>
<name>A0A3M7PHP7_BRAPC</name>
<dbReference type="PANTHER" id="PTHR21623:SF2">
    <property type="entry name" value="COILED-COIL DOMAIN-CONTAINING PROTEIN 33"/>
    <property type="match status" value="1"/>
</dbReference>
<evidence type="ECO:0000256" key="1">
    <source>
        <dbReference type="SAM" id="Coils"/>
    </source>
</evidence>